<dbReference type="RefSeq" id="WP_207348699.1">
    <property type="nucleotide sequence ID" value="NZ_JAFMPY010000001.1"/>
</dbReference>
<evidence type="ECO:0000313" key="4">
    <source>
        <dbReference type="Proteomes" id="UP000664288"/>
    </source>
</evidence>
<dbReference type="Proteomes" id="UP000664288">
    <property type="component" value="Unassembled WGS sequence"/>
</dbReference>
<dbReference type="InterPro" id="IPR007076">
    <property type="entry name" value="TfoX_N"/>
</dbReference>
<feature type="region of interest" description="Disordered" evidence="1">
    <location>
        <begin position="107"/>
        <end position="130"/>
    </location>
</feature>
<evidence type="ECO:0000256" key="1">
    <source>
        <dbReference type="SAM" id="MobiDB-lite"/>
    </source>
</evidence>
<dbReference type="InterPro" id="IPR047525">
    <property type="entry name" value="TfoX-like"/>
</dbReference>
<dbReference type="PANTHER" id="PTHR36121:SF1">
    <property type="entry name" value="PROTEIN SXY"/>
    <property type="match status" value="1"/>
</dbReference>
<dbReference type="Pfam" id="PF04993">
    <property type="entry name" value="TfoX_N"/>
    <property type="match status" value="1"/>
</dbReference>
<protein>
    <submittedName>
        <fullName evidence="3">TfoX/Sxy family protein</fullName>
    </submittedName>
</protein>
<accession>A0ABS3IZA0</accession>
<gene>
    <name evidence="3" type="ORF">J1C47_00205</name>
</gene>
<proteinExistence type="predicted"/>
<evidence type="ECO:0000259" key="2">
    <source>
        <dbReference type="Pfam" id="PF04993"/>
    </source>
</evidence>
<comment type="caution">
    <text evidence="3">The sequence shown here is derived from an EMBL/GenBank/DDBJ whole genome shotgun (WGS) entry which is preliminary data.</text>
</comment>
<reference evidence="3 4" key="1">
    <citation type="submission" date="2021-03" db="EMBL/GenBank/DDBJ databases">
        <title>Whole genome sequence of Jiella sp. MQZ13P-4.</title>
        <authorList>
            <person name="Tuo L."/>
        </authorList>
    </citation>
    <scope>NUCLEOTIDE SEQUENCE [LARGE SCALE GENOMIC DNA]</scope>
    <source>
        <strain evidence="3 4">MQZ13P-4</strain>
    </source>
</reference>
<dbReference type="EMBL" id="JAFMPY010000001">
    <property type="protein sequence ID" value="MBO0902048.1"/>
    <property type="molecule type" value="Genomic_DNA"/>
</dbReference>
<dbReference type="SUPFAM" id="SSF159894">
    <property type="entry name" value="YgaC/TfoX-N like"/>
    <property type="match status" value="1"/>
</dbReference>
<name>A0ABS3IZA0_9HYPH</name>
<dbReference type="PANTHER" id="PTHR36121">
    <property type="entry name" value="PROTEIN SXY"/>
    <property type="match status" value="1"/>
</dbReference>
<sequence length="130" mass="13857">MDEAFLQDLFGSLGGVAVRRMFGGQGIYSEGRIVALVIGGVLHLKGDGESEATYTAAGLERWCYARPGRAPVAMPYWRFPEAAFDDPEEAERWIAVADAAARRAALAQKPRAGGRGAKAKRPAKPAKPAA</sequence>
<dbReference type="Gene3D" id="3.30.1460.30">
    <property type="entry name" value="YgaC/TfoX-N like chaperone"/>
    <property type="match status" value="1"/>
</dbReference>
<organism evidence="3 4">
    <name type="scientific">Jiella sonneratiae</name>
    <dbReference type="NCBI Taxonomy" id="2816856"/>
    <lineage>
        <taxon>Bacteria</taxon>
        <taxon>Pseudomonadati</taxon>
        <taxon>Pseudomonadota</taxon>
        <taxon>Alphaproteobacteria</taxon>
        <taxon>Hyphomicrobiales</taxon>
        <taxon>Aurantimonadaceae</taxon>
        <taxon>Jiella</taxon>
    </lineage>
</organism>
<feature type="domain" description="TfoX N-terminal" evidence="2">
    <location>
        <begin position="8"/>
        <end position="99"/>
    </location>
</feature>
<evidence type="ECO:0000313" key="3">
    <source>
        <dbReference type="EMBL" id="MBO0902048.1"/>
    </source>
</evidence>
<keyword evidence="4" id="KW-1185">Reference proteome</keyword>